<organism evidence="2 3">
    <name type="scientific">Limulus polyphemus</name>
    <name type="common">Atlantic horseshoe crab</name>
    <dbReference type="NCBI Taxonomy" id="6850"/>
    <lineage>
        <taxon>Eukaryota</taxon>
        <taxon>Metazoa</taxon>
        <taxon>Ecdysozoa</taxon>
        <taxon>Arthropoda</taxon>
        <taxon>Chelicerata</taxon>
        <taxon>Merostomata</taxon>
        <taxon>Xiphosura</taxon>
        <taxon>Limulidae</taxon>
        <taxon>Limulus</taxon>
    </lineage>
</organism>
<reference evidence="3" key="1">
    <citation type="submission" date="2025-08" db="UniProtKB">
        <authorList>
            <consortium name="RefSeq"/>
        </authorList>
    </citation>
    <scope>IDENTIFICATION</scope>
    <source>
        <tissue evidence="3">Muscle</tissue>
    </source>
</reference>
<feature type="region of interest" description="Disordered" evidence="1">
    <location>
        <begin position="76"/>
        <end position="95"/>
    </location>
</feature>
<evidence type="ECO:0000256" key="1">
    <source>
        <dbReference type="SAM" id="MobiDB-lite"/>
    </source>
</evidence>
<proteinExistence type="predicted"/>
<feature type="compositionally biased region" description="Basic and acidic residues" evidence="1">
    <location>
        <begin position="79"/>
        <end position="95"/>
    </location>
</feature>
<accession>A0ABM1C2H9</accession>
<protein>
    <submittedName>
        <fullName evidence="3">Uncharacterized protein LOC106477001</fullName>
    </submittedName>
</protein>
<dbReference type="Proteomes" id="UP000694941">
    <property type="component" value="Unplaced"/>
</dbReference>
<evidence type="ECO:0000313" key="2">
    <source>
        <dbReference type="Proteomes" id="UP000694941"/>
    </source>
</evidence>
<feature type="non-terminal residue" evidence="3">
    <location>
        <position position="185"/>
    </location>
</feature>
<evidence type="ECO:0000313" key="3">
    <source>
        <dbReference type="RefSeq" id="XP_013793062.2"/>
    </source>
</evidence>
<name>A0ABM1C2H9_LIMPO</name>
<dbReference type="GeneID" id="106477001"/>
<dbReference type="RefSeq" id="XP_013793062.2">
    <property type="nucleotide sequence ID" value="XM_013937608.2"/>
</dbReference>
<keyword evidence="2" id="KW-1185">Reference proteome</keyword>
<sequence>MNFISNIWNNGINLKNRDGREGDGENVKVKHKGDVVEGPSPEIDNSNLEVGNTQKNETGLTTAHYENVNANYDTSVTQQKKEASQLPNERSDKIQTDDSNINSLVIQQDSCVSADTKQESDEGNTRKNLIEYTKAVGVDVEEVSQKAIESAKLLGNFLFSVANKAGKTVTETAKHLKHTVEDKVS</sequence>
<gene>
    <name evidence="3" type="primary">LOC106477001</name>
</gene>